<dbReference type="PANTHER" id="PTHR45671:SF10">
    <property type="entry name" value="SOLUTE CARRIER FAMILY 25 MEMBER 3"/>
    <property type="match status" value="1"/>
</dbReference>
<comment type="subcellular location">
    <subcellularLocation>
        <location evidence="1">Mitochondrion inner membrane</location>
        <topology evidence="1">Multi-pass membrane protein</topology>
    </subcellularLocation>
</comment>
<dbReference type="PROSITE" id="PS50920">
    <property type="entry name" value="SOLCAR"/>
    <property type="match status" value="3"/>
</dbReference>
<evidence type="ECO:0000256" key="9">
    <source>
        <dbReference type="ARBA" id="ARBA00023128"/>
    </source>
</evidence>
<feature type="compositionally biased region" description="Polar residues" evidence="13">
    <location>
        <begin position="48"/>
        <end position="66"/>
    </location>
</feature>
<keyword evidence="4 11" id="KW-0812">Transmembrane</keyword>
<evidence type="ECO:0000256" key="11">
    <source>
        <dbReference type="PROSITE-ProRule" id="PRU00282"/>
    </source>
</evidence>
<dbReference type="InterPro" id="IPR044677">
    <property type="entry name" value="SLC25A3/Pic2/Mir1-like"/>
</dbReference>
<keyword evidence="15" id="KW-1185">Reference proteome</keyword>
<evidence type="ECO:0000256" key="13">
    <source>
        <dbReference type="SAM" id="MobiDB-lite"/>
    </source>
</evidence>
<sequence>MGRTSSNDNEGIRLRKFVPEHLYALEPRVLEALSSRHPDSHHRGEPGPSSSAQSQSEQNPVRNSKQPGRFESRGVGSKFMIPSFSESLGFGGIELYSPKYFLTCALGGMLCCGITHGGMTPVDVVKCNMQIDPKKYKTIGGGFRTAVAEQGVAKGLFRGWAPTFLGYSVQGAGKYGFYEFFKHFYSEAAGAENAKKYKTLLYLAASASAEFLADIGLSPFEAVKVRVQTQPGFAKGIADGLPKILAKEGVRSGLYKGIVPLWARQIPYTMMKFATFESTVEALYKYVVPVPKDKCSPGAQLGVSFAAGYIAGIACAIISHPADNLVSYLNNSQGATVAMAFKEMGTKALLTRGLPIRIFMIGTLTAAQWCIYDAFKVFVGLPTTGGPAPVDRESKPDSNSIPKNT</sequence>
<evidence type="ECO:0000256" key="2">
    <source>
        <dbReference type="ARBA" id="ARBA00006375"/>
    </source>
</evidence>
<feature type="repeat" description="Solcar" evidence="11">
    <location>
        <begin position="299"/>
        <end position="378"/>
    </location>
</feature>
<dbReference type="Pfam" id="PF00153">
    <property type="entry name" value="Mito_carr"/>
    <property type="match status" value="2"/>
</dbReference>
<keyword evidence="10 11" id="KW-0472">Membrane</keyword>
<evidence type="ECO:0000313" key="15">
    <source>
        <dbReference type="Proteomes" id="UP001605036"/>
    </source>
</evidence>
<dbReference type="InterPro" id="IPR018108">
    <property type="entry name" value="MCP_transmembrane"/>
</dbReference>
<dbReference type="SUPFAM" id="SSF103506">
    <property type="entry name" value="Mitochondrial carrier"/>
    <property type="match status" value="1"/>
</dbReference>
<reference evidence="14 15" key="1">
    <citation type="submission" date="2024-09" db="EMBL/GenBank/DDBJ databases">
        <title>Chromosome-scale assembly of Riccia fluitans.</title>
        <authorList>
            <person name="Paukszto L."/>
            <person name="Sawicki J."/>
            <person name="Karawczyk K."/>
            <person name="Piernik-Szablinska J."/>
            <person name="Szczecinska M."/>
            <person name="Mazdziarz M."/>
        </authorList>
    </citation>
    <scope>NUCLEOTIDE SEQUENCE [LARGE SCALE GENOMIC DNA]</scope>
    <source>
        <strain evidence="14">Rf_01</strain>
        <tissue evidence="14">Aerial parts of the thallus</tissue>
    </source>
</reference>
<feature type="region of interest" description="Disordered" evidence="13">
    <location>
        <begin position="33"/>
        <end position="74"/>
    </location>
</feature>
<evidence type="ECO:0000256" key="7">
    <source>
        <dbReference type="ARBA" id="ARBA00022946"/>
    </source>
</evidence>
<name>A0ABD1XGZ6_9MARC</name>
<evidence type="ECO:0000256" key="4">
    <source>
        <dbReference type="ARBA" id="ARBA00022692"/>
    </source>
</evidence>
<proteinExistence type="inferred from homology"/>
<keyword evidence="5" id="KW-0677">Repeat</keyword>
<dbReference type="FunFam" id="1.50.40.10:FF:000005">
    <property type="entry name" value="Mitochondrial phosphate carrier protein 2"/>
    <property type="match status" value="1"/>
</dbReference>
<evidence type="ECO:0000256" key="3">
    <source>
        <dbReference type="ARBA" id="ARBA00022448"/>
    </source>
</evidence>
<evidence type="ECO:0000256" key="1">
    <source>
        <dbReference type="ARBA" id="ARBA00004448"/>
    </source>
</evidence>
<evidence type="ECO:0000256" key="8">
    <source>
        <dbReference type="ARBA" id="ARBA00022989"/>
    </source>
</evidence>
<evidence type="ECO:0000256" key="6">
    <source>
        <dbReference type="ARBA" id="ARBA00022792"/>
    </source>
</evidence>
<protein>
    <recommendedName>
        <fullName evidence="16">Mitochondrial phosphate carrier protein</fullName>
    </recommendedName>
</protein>
<feature type="repeat" description="Solcar" evidence="11">
    <location>
        <begin position="99"/>
        <end position="184"/>
    </location>
</feature>
<dbReference type="Proteomes" id="UP001605036">
    <property type="component" value="Unassembled WGS sequence"/>
</dbReference>
<keyword evidence="6" id="KW-0999">Mitochondrion inner membrane</keyword>
<keyword evidence="7" id="KW-0809">Transit peptide</keyword>
<dbReference type="EMBL" id="JBHFFA010000008">
    <property type="protein sequence ID" value="KAL2608224.1"/>
    <property type="molecule type" value="Genomic_DNA"/>
</dbReference>
<dbReference type="PANTHER" id="PTHR45671">
    <property type="entry name" value="SOLUTE CARRIER FAMILY 25 (MITOCHONDRIAL CARRIER PHOSPHATE CARRIER), MEMBER 3, LIKE-RELATED-RELATED"/>
    <property type="match status" value="1"/>
</dbReference>
<dbReference type="GO" id="GO:0005743">
    <property type="term" value="C:mitochondrial inner membrane"/>
    <property type="evidence" value="ECO:0007669"/>
    <property type="project" value="UniProtKB-SubCell"/>
</dbReference>
<dbReference type="AlphaFoldDB" id="A0ABD1XGZ6"/>
<evidence type="ECO:0000256" key="12">
    <source>
        <dbReference type="RuleBase" id="RU000488"/>
    </source>
</evidence>
<keyword evidence="8" id="KW-1133">Transmembrane helix</keyword>
<evidence type="ECO:0008006" key="16">
    <source>
        <dbReference type="Google" id="ProtNLM"/>
    </source>
</evidence>
<accession>A0ABD1XGZ6</accession>
<keyword evidence="3 12" id="KW-0813">Transport</keyword>
<comment type="caution">
    <text evidence="14">The sequence shown here is derived from an EMBL/GenBank/DDBJ whole genome shotgun (WGS) entry which is preliminary data.</text>
</comment>
<evidence type="ECO:0000313" key="14">
    <source>
        <dbReference type="EMBL" id="KAL2608224.1"/>
    </source>
</evidence>
<evidence type="ECO:0000256" key="10">
    <source>
        <dbReference type="ARBA" id="ARBA00023136"/>
    </source>
</evidence>
<dbReference type="InterPro" id="IPR023395">
    <property type="entry name" value="MCP_dom_sf"/>
</dbReference>
<organism evidence="14 15">
    <name type="scientific">Riccia fluitans</name>
    <dbReference type="NCBI Taxonomy" id="41844"/>
    <lineage>
        <taxon>Eukaryota</taxon>
        <taxon>Viridiplantae</taxon>
        <taxon>Streptophyta</taxon>
        <taxon>Embryophyta</taxon>
        <taxon>Marchantiophyta</taxon>
        <taxon>Marchantiopsida</taxon>
        <taxon>Marchantiidae</taxon>
        <taxon>Marchantiales</taxon>
        <taxon>Ricciaceae</taxon>
        <taxon>Riccia</taxon>
    </lineage>
</organism>
<comment type="similarity">
    <text evidence="2 12">Belongs to the mitochondrial carrier (TC 2.A.29) family.</text>
</comment>
<evidence type="ECO:0000256" key="5">
    <source>
        <dbReference type="ARBA" id="ARBA00022737"/>
    </source>
</evidence>
<gene>
    <name evidence="14" type="ORF">R1flu_026797</name>
</gene>
<feature type="repeat" description="Solcar" evidence="11">
    <location>
        <begin position="197"/>
        <end position="282"/>
    </location>
</feature>
<keyword evidence="9" id="KW-0496">Mitochondrion</keyword>
<feature type="compositionally biased region" description="Basic and acidic residues" evidence="13">
    <location>
        <begin position="34"/>
        <end position="45"/>
    </location>
</feature>
<dbReference type="Gene3D" id="1.50.40.10">
    <property type="entry name" value="Mitochondrial carrier domain"/>
    <property type="match status" value="1"/>
</dbReference>